<evidence type="ECO:0000256" key="1">
    <source>
        <dbReference type="SAM" id="Phobius"/>
    </source>
</evidence>
<dbReference type="Pfam" id="PF00563">
    <property type="entry name" value="EAL"/>
    <property type="match status" value="1"/>
</dbReference>
<gene>
    <name evidence="4" type="ORF">QBE51_05360</name>
</gene>
<dbReference type="PROSITE" id="PS50887">
    <property type="entry name" value="GGDEF"/>
    <property type="match status" value="1"/>
</dbReference>
<evidence type="ECO:0000259" key="3">
    <source>
        <dbReference type="PROSITE" id="PS50887"/>
    </source>
</evidence>
<dbReference type="RefSeq" id="WP_341877911.1">
    <property type="nucleotide sequence ID" value="NZ_CP121687.1"/>
</dbReference>
<dbReference type="PANTHER" id="PTHR44757">
    <property type="entry name" value="DIGUANYLATE CYCLASE DGCP"/>
    <property type="match status" value="1"/>
</dbReference>
<feature type="transmembrane region" description="Helical" evidence="1">
    <location>
        <begin position="65"/>
        <end position="84"/>
    </location>
</feature>
<keyword evidence="1" id="KW-1133">Transmembrane helix</keyword>
<reference evidence="4 5" key="1">
    <citation type="submission" date="2023-03" db="EMBL/GenBank/DDBJ databases">
        <title>Novel Species.</title>
        <authorList>
            <person name="Ma S."/>
        </authorList>
    </citation>
    <scope>NUCLEOTIDE SEQUENCE [LARGE SCALE GENOMIC DNA]</scope>
    <source>
        <strain evidence="4 5">LIND6LT2</strain>
    </source>
</reference>
<dbReference type="SUPFAM" id="SSF55073">
    <property type="entry name" value="Nucleotide cyclase"/>
    <property type="match status" value="1"/>
</dbReference>
<dbReference type="Proteomes" id="UP001486565">
    <property type="component" value="Chromosome"/>
</dbReference>
<dbReference type="InterPro" id="IPR052155">
    <property type="entry name" value="Biofilm_reg_signaling"/>
</dbReference>
<proteinExistence type="predicted"/>
<dbReference type="SMART" id="SM00052">
    <property type="entry name" value="EAL"/>
    <property type="match status" value="1"/>
</dbReference>
<dbReference type="EMBL" id="CP121687">
    <property type="protein sequence ID" value="WZL70950.1"/>
    <property type="molecule type" value="Genomic_DNA"/>
</dbReference>
<keyword evidence="1" id="KW-0812">Transmembrane</keyword>
<dbReference type="InterPro" id="IPR001633">
    <property type="entry name" value="EAL_dom"/>
</dbReference>
<dbReference type="CDD" id="cd01949">
    <property type="entry name" value="GGDEF"/>
    <property type="match status" value="1"/>
</dbReference>
<feature type="domain" description="GGDEF" evidence="3">
    <location>
        <begin position="128"/>
        <end position="261"/>
    </location>
</feature>
<dbReference type="InterPro" id="IPR000160">
    <property type="entry name" value="GGDEF_dom"/>
</dbReference>
<dbReference type="Gene3D" id="3.20.20.450">
    <property type="entry name" value="EAL domain"/>
    <property type="match status" value="1"/>
</dbReference>
<dbReference type="SUPFAM" id="SSF141868">
    <property type="entry name" value="EAL domain-like"/>
    <property type="match status" value="1"/>
</dbReference>
<dbReference type="Pfam" id="PF00990">
    <property type="entry name" value="GGDEF"/>
    <property type="match status" value="1"/>
</dbReference>
<dbReference type="CDD" id="cd01948">
    <property type="entry name" value="EAL"/>
    <property type="match status" value="1"/>
</dbReference>
<dbReference type="NCBIfam" id="TIGR00254">
    <property type="entry name" value="GGDEF"/>
    <property type="match status" value="1"/>
</dbReference>
<keyword evidence="5" id="KW-1185">Reference proteome</keyword>
<evidence type="ECO:0000259" key="2">
    <source>
        <dbReference type="PROSITE" id="PS50883"/>
    </source>
</evidence>
<accession>A0ABZ2Y7R3</accession>
<dbReference type="Gene3D" id="3.30.70.270">
    <property type="match status" value="1"/>
</dbReference>
<evidence type="ECO:0000313" key="5">
    <source>
        <dbReference type="Proteomes" id="UP001486565"/>
    </source>
</evidence>
<dbReference type="InterPro" id="IPR029787">
    <property type="entry name" value="Nucleotide_cyclase"/>
</dbReference>
<name>A0ABZ2Y7R3_9FIRM</name>
<feature type="domain" description="EAL" evidence="2">
    <location>
        <begin position="270"/>
        <end position="524"/>
    </location>
</feature>
<dbReference type="PROSITE" id="PS50883">
    <property type="entry name" value="EAL"/>
    <property type="match status" value="1"/>
</dbReference>
<dbReference type="InterPro" id="IPR035919">
    <property type="entry name" value="EAL_sf"/>
</dbReference>
<organism evidence="4 5">
    <name type="scientific">Defluviitalea saccharophila</name>
    <dbReference type="NCBI Taxonomy" id="879970"/>
    <lineage>
        <taxon>Bacteria</taxon>
        <taxon>Bacillati</taxon>
        <taxon>Bacillota</taxon>
        <taxon>Clostridia</taxon>
        <taxon>Lachnospirales</taxon>
        <taxon>Defluviitaleaceae</taxon>
        <taxon>Defluviitalea</taxon>
    </lineage>
</organism>
<keyword evidence="1" id="KW-0472">Membrane</keyword>
<sequence length="528" mass="60401">MNIINSNKKCKRRRQPVFHEKDVLGCHNVPLRLVGIGSFAILLLLIFIGYKLANFQLTIQFAQKASILLIITGVILAGIIFVLLKKYEEAQQKIFQLAYYDDLTKIPNRRFFEDKLLGFIEDSKKFKQKVALIYIDLDNFKVVNDTVGHAQGDAILKQVGELIKSCLRQSDIVSRFEGDEFVVLLPGVIEKNDVINIVKRVINVLQTPFLLNEKKFYVTASMGVAMYPDDAEDMKTIVQYADMAMNHAKEQGKNQYCLFESYMSTKLLEKYQLEEDLRHALDRNEFILYYQPQIDIMTGKMVGVEALIRWFHPNKGCISPAKFIPLAEETGLIVPIGEWVIRTACKQSTAWRKKGFSDVRVSVNLSAKQFQQPDFVEMIMKIIKETGMKPELLDLEITESLAMLDIELTKKILLKLRNMNINISLDDFGTGYSSLNYLKQLPINTVKIDKTFVDNITVDASQQTIAKAVIDLSHNMALQVIAEGVETWDQFSFLKFQKCDKVQGYLFSRPLSLEEIENILEQDKGFIA</sequence>
<dbReference type="SMART" id="SM00267">
    <property type="entry name" value="GGDEF"/>
    <property type="match status" value="1"/>
</dbReference>
<feature type="transmembrane region" description="Helical" evidence="1">
    <location>
        <begin position="33"/>
        <end position="53"/>
    </location>
</feature>
<protein>
    <submittedName>
        <fullName evidence="4">EAL domain-containing protein</fullName>
    </submittedName>
</protein>
<dbReference type="PANTHER" id="PTHR44757:SF2">
    <property type="entry name" value="BIOFILM ARCHITECTURE MAINTENANCE PROTEIN MBAA"/>
    <property type="match status" value="1"/>
</dbReference>
<dbReference type="InterPro" id="IPR043128">
    <property type="entry name" value="Rev_trsase/Diguanyl_cyclase"/>
</dbReference>
<evidence type="ECO:0000313" key="4">
    <source>
        <dbReference type="EMBL" id="WZL70950.1"/>
    </source>
</evidence>